<keyword evidence="1" id="KW-0547">Nucleotide-binding</keyword>
<accession>A0A7L3S4A5</accession>
<dbReference type="InterPro" id="IPR027417">
    <property type="entry name" value="P-loop_NTPase"/>
</dbReference>
<dbReference type="PANTHER" id="PTHR24072">
    <property type="entry name" value="RHO FAMILY GTPASE"/>
    <property type="match status" value="1"/>
</dbReference>
<evidence type="ECO:0000313" key="3">
    <source>
        <dbReference type="EMBL" id="NXV20609.1"/>
    </source>
</evidence>
<dbReference type="GO" id="GO:0003924">
    <property type="term" value="F:GTPase activity"/>
    <property type="evidence" value="ECO:0007669"/>
    <property type="project" value="InterPro"/>
</dbReference>
<feature type="non-terminal residue" evidence="3">
    <location>
        <position position="1"/>
    </location>
</feature>
<dbReference type="Pfam" id="PF00071">
    <property type="entry name" value="Ras"/>
    <property type="match status" value="1"/>
</dbReference>
<protein>
    <submittedName>
        <fullName evidence="3">RND1 protein</fullName>
    </submittedName>
</protein>
<keyword evidence="4" id="KW-1185">Reference proteome</keyword>
<reference evidence="3 4" key="1">
    <citation type="submission" date="2019-09" db="EMBL/GenBank/DDBJ databases">
        <title>Bird 10,000 Genomes (B10K) Project - Family phase.</title>
        <authorList>
            <person name="Zhang G."/>
        </authorList>
    </citation>
    <scope>NUCLEOTIDE SEQUENCE [LARGE SCALE GENOMIC DNA]</scope>
    <source>
        <strain evidence="3">OUT-0020</strain>
        <tissue evidence="3">Liver</tissue>
    </source>
</reference>
<dbReference type="InterPro" id="IPR001806">
    <property type="entry name" value="Small_GTPase"/>
</dbReference>
<dbReference type="EMBL" id="VZUD01000148">
    <property type="protein sequence ID" value="NXV20609.1"/>
    <property type="molecule type" value="Genomic_DNA"/>
</dbReference>
<comment type="caution">
    <text evidence="3">The sequence shown here is derived from an EMBL/GenBank/DDBJ whole genome shotgun (WGS) entry which is preliminary data.</text>
</comment>
<evidence type="ECO:0000256" key="1">
    <source>
        <dbReference type="ARBA" id="ARBA00022741"/>
    </source>
</evidence>
<organism evidence="3 4">
    <name type="scientific">Cepphus grylle</name>
    <name type="common">Black guillemot</name>
    <name type="synonym">Alca grylle</name>
    <dbReference type="NCBI Taxonomy" id="28697"/>
    <lineage>
        <taxon>Eukaryota</taxon>
        <taxon>Metazoa</taxon>
        <taxon>Chordata</taxon>
        <taxon>Craniata</taxon>
        <taxon>Vertebrata</taxon>
        <taxon>Euteleostomi</taxon>
        <taxon>Archelosauria</taxon>
        <taxon>Archosauria</taxon>
        <taxon>Dinosauria</taxon>
        <taxon>Saurischia</taxon>
        <taxon>Theropoda</taxon>
        <taxon>Coelurosauria</taxon>
        <taxon>Aves</taxon>
        <taxon>Neognathae</taxon>
        <taxon>Neoaves</taxon>
        <taxon>Charadriiformes</taxon>
        <taxon>Alcidae</taxon>
        <taxon>Cepphus</taxon>
    </lineage>
</organism>
<dbReference type="InterPro" id="IPR003578">
    <property type="entry name" value="Small_GTPase_Rho"/>
</dbReference>
<dbReference type="SMART" id="SM00174">
    <property type="entry name" value="RHO"/>
    <property type="match status" value="1"/>
</dbReference>
<dbReference type="Proteomes" id="UP000578766">
    <property type="component" value="Unassembled WGS sequence"/>
</dbReference>
<name>A0A7L3S4A5_CEPGR</name>
<dbReference type="SUPFAM" id="SSF52540">
    <property type="entry name" value="P-loop containing nucleoside triphosphate hydrolases"/>
    <property type="match status" value="1"/>
</dbReference>
<proteinExistence type="predicted"/>
<evidence type="ECO:0000313" key="4">
    <source>
        <dbReference type="Proteomes" id="UP000578766"/>
    </source>
</evidence>
<dbReference type="GO" id="GO:0007264">
    <property type="term" value="P:small GTPase-mediated signal transduction"/>
    <property type="evidence" value="ECO:0007669"/>
    <property type="project" value="InterPro"/>
</dbReference>
<sequence length="209" mass="22970">MRERRSVPAAPARCKLVLVGDVQCGKTAMLQVLAKDCYPETYVPTVFENYTACLASEEQRVELSLWDTSALTWCCSVPPRWRGGSPATRGPCVAMAMRWRSLFAIPRTERLGCKTLSEALRGWGVGLQGCAAARQLGAEGYLECSAFTSEKSVHSIFRTVSSICLSKTPPQPPRSPPRSLSKRLLHLPSRSELISSAFKKEKAKSCSVM</sequence>
<gene>
    <name evidence="3" type="primary">Rnd1</name>
    <name evidence="3" type="ORF">CEPGRY_R15167</name>
</gene>
<keyword evidence="2" id="KW-0342">GTP-binding</keyword>
<dbReference type="AlphaFoldDB" id="A0A7L3S4A5"/>
<dbReference type="PRINTS" id="PR00449">
    <property type="entry name" value="RASTRNSFRMNG"/>
</dbReference>
<evidence type="ECO:0000256" key="2">
    <source>
        <dbReference type="ARBA" id="ARBA00023134"/>
    </source>
</evidence>
<feature type="non-terminal residue" evidence="3">
    <location>
        <position position="209"/>
    </location>
</feature>
<dbReference type="GO" id="GO:0005525">
    <property type="term" value="F:GTP binding"/>
    <property type="evidence" value="ECO:0007669"/>
    <property type="project" value="UniProtKB-KW"/>
</dbReference>
<dbReference type="Gene3D" id="3.40.50.300">
    <property type="entry name" value="P-loop containing nucleotide triphosphate hydrolases"/>
    <property type="match status" value="1"/>
</dbReference>